<dbReference type="SUPFAM" id="SSF56281">
    <property type="entry name" value="Metallo-hydrolase/oxidoreductase"/>
    <property type="match status" value="1"/>
</dbReference>
<dbReference type="InterPro" id="IPR036388">
    <property type="entry name" value="WH-like_DNA-bd_sf"/>
</dbReference>
<dbReference type="RefSeq" id="WP_310900850.1">
    <property type="nucleotide sequence ID" value="NZ_JAMQOS010000004.1"/>
</dbReference>
<dbReference type="InterPro" id="IPR036866">
    <property type="entry name" value="RibonucZ/Hydroxyglut_hydro"/>
</dbReference>
<dbReference type="Proteomes" id="UP001268864">
    <property type="component" value="Unassembled WGS sequence"/>
</dbReference>
<protein>
    <submittedName>
        <fullName evidence="2">MBL fold metallo-hydrolase</fullName>
    </submittedName>
</protein>
<feature type="domain" description="Metallo-beta-lactamase" evidence="1">
    <location>
        <begin position="15"/>
        <end position="231"/>
    </location>
</feature>
<dbReference type="PANTHER" id="PTHR23131">
    <property type="entry name" value="ENDORIBONUCLEASE LACTB2"/>
    <property type="match status" value="1"/>
</dbReference>
<comment type="caution">
    <text evidence="2">The sequence shown here is derived from an EMBL/GenBank/DDBJ whole genome shotgun (WGS) entry which is preliminary data.</text>
</comment>
<keyword evidence="3" id="KW-1185">Reference proteome</keyword>
<dbReference type="Gene3D" id="1.10.10.10">
    <property type="entry name" value="Winged helix-like DNA-binding domain superfamily/Winged helix DNA-binding domain"/>
    <property type="match status" value="1"/>
</dbReference>
<accession>A0ABU2FQH8</accession>
<dbReference type="EMBL" id="JAMQOS010000004">
    <property type="protein sequence ID" value="MDS0283015.1"/>
    <property type="molecule type" value="Genomic_DNA"/>
</dbReference>
<evidence type="ECO:0000259" key="1">
    <source>
        <dbReference type="SMART" id="SM00849"/>
    </source>
</evidence>
<evidence type="ECO:0000313" key="2">
    <source>
        <dbReference type="EMBL" id="MDS0283015.1"/>
    </source>
</evidence>
<dbReference type="SMART" id="SM00849">
    <property type="entry name" value="Lactamase_B"/>
    <property type="match status" value="1"/>
</dbReference>
<dbReference type="CDD" id="cd07725">
    <property type="entry name" value="TTHA1429-like_MBL-fold"/>
    <property type="match status" value="1"/>
</dbReference>
<sequence>MFTRVSIPTPFQVGAVNAYVSGRTVVDPGPDSEEAWSRLLEALDARELAPGDISQVLVTHPHPDHFGLAHRFRDAGARVLASSDGAEIMRDFGARLRYEQSYFTDFFERCGISRETANAVTQLPEAFLPYAQSVETDRELAPGDTLTVDDEPLTVDCVAGHAVGECIFSYDHAGRREALVGDTVLGDITPNPFLQPPPEDGSGGRPRVLPRFNESLRWLREQGHDRFLTGHREPVTSPAARIDAILEEHDQRSDEVADIVGEGATTPVDVMTALFGDLPATEYFAGMSEAVGHLDVLEERGRVEKRASGGVFVYELQ</sequence>
<dbReference type="Pfam" id="PF00753">
    <property type="entry name" value="Lactamase_B"/>
    <property type="match status" value="1"/>
</dbReference>
<dbReference type="PANTHER" id="PTHR23131:SF4">
    <property type="entry name" value="METALLO-BETA-LACTAMASE SUPERFAMILY POTEIN"/>
    <property type="match status" value="1"/>
</dbReference>
<dbReference type="InterPro" id="IPR050662">
    <property type="entry name" value="Sec-metab_biosynth-thioest"/>
</dbReference>
<proteinExistence type="predicted"/>
<gene>
    <name evidence="2" type="ORF">NDI86_12850</name>
</gene>
<dbReference type="InterPro" id="IPR001279">
    <property type="entry name" value="Metallo-B-lactamas"/>
</dbReference>
<organism evidence="2 3">
    <name type="scientific">Haloarcula onubensis</name>
    <dbReference type="NCBI Taxonomy" id="2950539"/>
    <lineage>
        <taxon>Archaea</taxon>
        <taxon>Methanobacteriati</taxon>
        <taxon>Methanobacteriota</taxon>
        <taxon>Stenosarchaea group</taxon>
        <taxon>Halobacteria</taxon>
        <taxon>Halobacteriales</taxon>
        <taxon>Haloarculaceae</taxon>
        <taxon>Haloarcula</taxon>
    </lineage>
</organism>
<name>A0ABU2FQH8_9EURY</name>
<dbReference type="Gene3D" id="3.60.15.10">
    <property type="entry name" value="Ribonuclease Z/Hydroxyacylglutathione hydrolase-like"/>
    <property type="match status" value="1"/>
</dbReference>
<reference evidence="2 3" key="1">
    <citation type="submission" date="2022-06" db="EMBL/GenBank/DDBJ databases">
        <title>Halomicroarcula sp. a new haloarchaeum isolate from saline soil.</title>
        <authorList>
            <person name="Strakova D."/>
            <person name="Galisteo C."/>
            <person name="Sanchez-Porro C."/>
            <person name="Ventosa A."/>
        </authorList>
    </citation>
    <scope>NUCLEOTIDE SEQUENCE [LARGE SCALE GENOMIC DNA]</scope>
    <source>
        <strain evidence="2 3">S3CR25-11</strain>
    </source>
</reference>
<evidence type="ECO:0000313" key="3">
    <source>
        <dbReference type="Proteomes" id="UP001268864"/>
    </source>
</evidence>